<evidence type="ECO:0000313" key="3">
    <source>
        <dbReference type="Proteomes" id="UP000602905"/>
    </source>
</evidence>
<gene>
    <name evidence="2" type="ORF">RHS03_00267</name>
</gene>
<feature type="compositionally biased region" description="Polar residues" evidence="1">
    <location>
        <begin position="460"/>
        <end position="480"/>
    </location>
</feature>
<evidence type="ECO:0000313" key="2">
    <source>
        <dbReference type="EMBL" id="KAF8714603.1"/>
    </source>
</evidence>
<dbReference type="OrthoDB" id="2564904at2759"/>
<protein>
    <submittedName>
        <fullName evidence="2">Carbohydrate-binding module family 13 protein</fullName>
    </submittedName>
</protein>
<proteinExistence type="predicted"/>
<sequence>MQYQGLPDFLVVRFPSPAPRFWLTPDSTPSQNVYINSVNDFCLWAPPYTDGHNSSVGQVEEIMVAWCLNDGYGTRLIPDGTITGAHFVQTPDYVQVTGWGDLTKLNIPKGDSGGADGLGNPHGGLVFGKSTLCLLRTFAYAHAETTGMILNTTVTTYTTFKVRHPLLISLFFHILTSPRLTSHLSYLSFHSLVRFRMPTTGCDWNIPANYTQGVFEDCQGDTGLPMGIYGSSTFQQGQGPTPAAHPIPPSSSCKFYSSVKNAVAGVTLAPTVPTAAAATTTVASVVPGSTATSTAASSTGGAVGRVASLGWAWAVSQFCLDRGSAGGTMHMDFSFPTQPGIPPRMSSIYRRHEKEEIRMHCAAAGYWYCASKNLLARHKRPSPGKIIYSTDGVDVVRFGALGSIASGNITGTASALVFSDLSSSRVLLTFYSYFTMADFFTSASTFVAPVDKSVTRKTEANSAAGMTNQTSEATQSTKTSGSNFSMCEIIM</sequence>
<accession>A0A8H7I147</accession>
<evidence type="ECO:0000256" key="1">
    <source>
        <dbReference type="SAM" id="MobiDB-lite"/>
    </source>
</evidence>
<name>A0A8H7I147_9AGAM</name>
<dbReference type="EMBL" id="JACYCD010000009">
    <property type="protein sequence ID" value="KAF8714603.1"/>
    <property type="molecule type" value="Genomic_DNA"/>
</dbReference>
<dbReference type="AlphaFoldDB" id="A0A8H7I147"/>
<feature type="region of interest" description="Disordered" evidence="1">
    <location>
        <begin position="458"/>
        <end position="480"/>
    </location>
</feature>
<feature type="non-terminal residue" evidence="2">
    <location>
        <position position="1"/>
    </location>
</feature>
<comment type="caution">
    <text evidence="2">The sequence shown here is derived from an EMBL/GenBank/DDBJ whole genome shotgun (WGS) entry which is preliminary data.</text>
</comment>
<dbReference type="Proteomes" id="UP000602905">
    <property type="component" value="Unassembled WGS sequence"/>
</dbReference>
<reference evidence="2" key="1">
    <citation type="submission" date="2020-09" db="EMBL/GenBank/DDBJ databases">
        <title>Comparative genome analyses of four rice-infecting Rhizoctonia solani isolates reveal extensive enrichment of homogalacturonan modification genes.</title>
        <authorList>
            <person name="Lee D.-Y."/>
            <person name="Jeon J."/>
            <person name="Kim K.-T."/>
            <person name="Cheong K."/>
            <person name="Song H."/>
            <person name="Choi G."/>
            <person name="Ko J."/>
            <person name="Opiyo S.O."/>
            <person name="Zuo S."/>
            <person name="Madhav S."/>
            <person name="Lee Y.-H."/>
            <person name="Wang G.-L."/>
        </authorList>
    </citation>
    <scope>NUCLEOTIDE SEQUENCE</scope>
    <source>
        <strain evidence="2">AG1-IA WGL</strain>
    </source>
</reference>
<organism evidence="2 3">
    <name type="scientific">Rhizoctonia solani</name>
    <dbReference type="NCBI Taxonomy" id="456999"/>
    <lineage>
        <taxon>Eukaryota</taxon>
        <taxon>Fungi</taxon>
        <taxon>Dikarya</taxon>
        <taxon>Basidiomycota</taxon>
        <taxon>Agaricomycotina</taxon>
        <taxon>Agaricomycetes</taxon>
        <taxon>Cantharellales</taxon>
        <taxon>Ceratobasidiaceae</taxon>
        <taxon>Rhizoctonia</taxon>
    </lineage>
</organism>